<gene>
    <name evidence="10" type="ORF">RJ639_045176</name>
</gene>
<dbReference type="PANTHER" id="PTHR11005">
    <property type="entry name" value="LYSOSOMAL ACID LIPASE-RELATED"/>
    <property type="match status" value="1"/>
</dbReference>
<dbReference type="FunFam" id="3.40.50.1820:FF:000057">
    <property type="entry name" value="Lipase"/>
    <property type="match status" value="1"/>
</dbReference>
<feature type="domain" description="Partial AB-hydrolase lipase" evidence="9">
    <location>
        <begin position="98"/>
        <end position="157"/>
    </location>
</feature>
<keyword evidence="6" id="KW-0325">Glycoprotein</keyword>
<dbReference type="GO" id="GO:0016787">
    <property type="term" value="F:hydrolase activity"/>
    <property type="evidence" value="ECO:0007669"/>
    <property type="project" value="UniProtKB-KW"/>
</dbReference>
<keyword evidence="3" id="KW-0378">Hydrolase</keyword>
<organism evidence="10 11">
    <name type="scientific">Escallonia herrerae</name>
    <dbReference type="NCBI Taxonomy" id="1293975"/>
    <lineage>
        <taxon>Eukaryota</taxon>
        <taxon>Viridiplantae</taxon>
        <taxon>Streptophyta</taxon>
        <taxon>Embryophyta</taxon>
        <taxon>Tracheophyta</taxon>
        <taxon>Spermatophyta</taxon>
        <taxon>Magnoliopsida</taxon>
        <taxon>eudicotyledons</taxon>
        <taxon>Gunneridae</taxon>
        <taxon>Pentapetalae</taxon>
        <taxon>asterids</taxon>
        <taxon>campanulids</taxon>
        <taxon>Escalloniales</taxon>
        <taxon>Escalloniaceae</taxon>
        <taxon>Escallonia</taxon>
    </lineage>
</organism>
<comment type="similarity">
    <text evidence="1">Belongs to the AB hydrolase superfamily. Lipase family.</text>
</comment>
<evidence type="ECO:0000259" key="9">
    <source>
        <dbReference type="Pfam" id="PF04083"/>
    </source>
</evidence>
<comment type="caution">
    <text evidence="10">The sequence shown here is derived from an EMBL/GenBank/DDBJ whole genome shotgun (WGS) entry which is preliminary data.</text>
</comment>
<dbReference type="EMBL" id="JAVXUP010000732">
    <property type="protein sequence ID" value="KAK3022015.1"/>
    <property type="molecule type" value="Genomic_DNA"/>
</dbReference>
<feature type="transmembrane region" description="Helical" evidence="7">
    <location>
        <begin position="56"/>
        <end position="74"/>
    </location>
</feature>
<protein>
    <recommendedName>
        <fullName evidence="12">Triacylglycerol lipase</fullName>
    </recommendedName>
</protein>
<dbReference type="Gene3D" id="3.40.50.1820">
    <property type="entry name" value="alpha/beta hydrolase"/>
    <property type="match status" value="2"/>
</dbReference>
<dbReference type="SUPFAM" id="SSF53474">
    <property type="entry name" value="alpha/beta-Hydrolases"/>
    <property type="match status" value="2"/>
</dbReference>
<dbReference type="Pfam" id="PF00561">
    <property type="entry name" value="Abhydrolase_1"/>
    <property type="match status" value="1"/>
</dbReference>
<evidence type="ECO:0000256" key="7">
    <source>
        <dbReference type="SAM" id="Phobius"/>
    </source>
</evidence>
<evidence type="ECO:0000313" key="11">
    <source>
        <dbReference type="Proteomes" id="UP001188597"/>
    </source>
</evidence>
<evidence type="ECO:0000313" key="10">
    <source>
        <dbReference type="EMBL" id="KAK3022015.1"/>
    </source>
</evidence>
<dbReference type="InterPro" id="IPR006693">
    <property type="entry name" value="AB_hydrolase_lipase"/>
</dbReference>
<keyword evidence="7" id="KW-1133">Transmembrane helix</keyword>
<dbReference type="FunFam" id="3.40.50.1820:FF:001096">
    <property type="entry name" value="Lipase"/>
    <property type="match status" value="1"/>
</dbReference>
<reference evidence="10" key="1">
    <citation type="submission" date="2022-12" db="EMBL/GenBank/DDBJ databases">
        <title>Draft genome assemblies for two species of Escallonia (Escalloniales).</title>
        <authorList>
            <person name="Chanderbali A."/>
            <person name="Dervinis C."/>
            <person name="Anghel I."/>
            <person name="Soltis D."/>
            <person name="Soltis P."/>
            <person name="Zapata F."/>
        </authorList>
    </citation>
    <scope>NUCLEOTIDE SEQUENCE</scope>
    <source>
        <strain evidence="10">UCBG64.0493</strain>
        <tissue evidence="10">Leaf</tissue>
    </source>
</reference>
<feature type="transmembrane region" description="Helical" evidence="7">
    <location>
        <begin position="15"/>
        <end position="35"/>
    </location>
</feature>
<keyword evidence="7" id="KW-0472">Membrane</keyword>
<evidence type="ECO:0000259" key="8">
    <source>
        <dbReference type="Pfam" id="PF00561"/>
    </source>
</evidence>
<sequence>MRLQGDYDDKAVQDVLRAFHIYILSSVSICVHFTIKNAKKLVADTAGNRKTTKKMANGLASVVLVILFCGSAFASRTKLVSVKDESRVAVLANDGICSSMVEPHGYGCQEHTVTTKDGYILSLQRIPVGRSGGEPGNRPPVLLQHGLLMDAITWLLSPPDQSLALLLADDGFDVWLASTRGTKYSRGHTSLSPEDAAYWDWTWDELVAYDLPATYEYVYGQTGQKVHYVGHSLGTLIALASFSKGQLVSVLRSAALLSPIAYVGQLTSPLARTAADNFIAEALMWLGIHEFDPRGEAAVELLMKICSKAGVDCTHLLTSFTGRVCELTSCLEKVSTPVLTWHVFITVGQNCCLNSSIVNVFLQHEPQSTSTKNMIHVAQMIREGTIRMYDYQDEDENMKHYGQPTPPAYDMTTIPNDLPLFLSYGGADALSDPDDVKLLLESLKDHDGDKLVIQYREDYAHADYVMAENARQEDAGTWVLNSPNESLGFILADNGYDVWLANSRGTNYSRGHTSLSPNDPSYWDWSWDELAAYDLPAFFQLVHDQTGQKLHYVGHSLGTLIAFAAFSQDKMVNMLRSAALLSPIAYMGQMPSPLARGAADIFLAEDLLWLGIHEFAPRGTHRNATFFARKAVAQLLEDICKQPDVNCSDLMTSFTGKNCCVNSSQTNIFLEHEPQSTATRNMIHLAQMIRRGTIAMYDYGSKGENDKHYGQPTPPEYNMTGIPNDIPLFLGYGGQDLLSDVKDVQTLLDSLHDHEADKLVVQYTEEYAHADFVFGVNASEVVYNPLMAFFKLQ</sequence>
<dbReference type="Pfam" id="PF04083">
    <property type="entry name" value="Abhydro_lipase"/>
    <property type="match status" value="1"/>
</dbReference>
<dbReference type="AlphaFoldDB" id="A0AA88W9D6"/>
<accession>A0AA88W9D6</accession>
<keyword evidence="2" id="KW-0732">Signal</keyword>
<keyword evidence="11" id="KW-1185">Reference proteome</keyword>
<evidence type="ECO:0008006" key="12">
    <source>
        <dbReference type="Google" id="ProtNLM"/>
    </source>
</evidence>
<evidence type="ECO:0000256" key="1">
    <source>
        <dbReference type="ARBA" id="ARBA00010701"/>
    </source>
</evidence>
<dbReference type="InterPro" id="IPR000073">
    <property type="entry name" value="AB_hydrolase_1"/>
</dbReference>
<evidence type="ECO:0000256" key="5">
    <source>
        <dbReference type="ARBA" id="ARBA00023098"/>
    </source>
</evidence>
<proteinExistence type="inferred from homology"/>
<evidence type="ECO:0000256" key="6">
    <source>
        <dbReference type="ARBA" id="ARBA00023180"/>
    </source>
</evidence>
<evidence type="ECO:0000256" key="3">
    <source>
        <dbReference type="ARBA" id="ARBA00022801"/>
    </source>
</evidence>
<feature type="domain" description="AB hydrolase-1" evidence="8">
    <location>
        <begin position="491"/>
        <end position="633"/>
    </location>
</feature>
<dbReference type="GO" id="GO:0016042">
    <property type="term" value="P:lipid catabolic process"/>
    <property type="evidence" value="ECO:0007669"/>
    <property type="project" value="UniProtKB-KW"/>
</dbReference>
<evidence type="ECO:0000256" key="4">
    <source>
        <dbReference type="ARBA" id="ARBA00022963"/>
    </source>
</evidence>
<keyword evidence="4" id="KW-0442">Lipid degradation</keyword>
<dbReference type="InterPro" id="IPR029058">
    <property type="entry name" value="AB_hydrolase_fold"/>
</dbReference>
<dbReference type="FunFam" id="3.40.50.1820:FF:000126">
    <property type="entry name" value="Lipase"/>
    <property type="match status" value="1"/>
</dbReference>
<dbReference type="Proteomes" id="UP001188597">
    <property type="component" value="Unassembled WGS sequence"/>
</dbReference>
<keyword evidence="7" id="KW-0812">Transmembrane</keyword>
<evidence type="ECO:0000256" key="2">
    <source>
        <dbReference type="ARBA" id="ARBA00022729"/>
    </source>
</evidence>
<keyword evidence="5" id="KW-0443">Lipid metabolism</keyword>
<name>A0AA88W9D6_9ASTE</name>